<dbReference type="PANTHER" id="PTHR15749">
    <property type="entry name" value="FANCONI-ASSOCIATED NUCLEASE 1"/>
    <property type="match status" value="1"/>
</dbReference>
<dbReference type="GO" id="GO:0003676">
    <property type="term" value="F:nucleic acid binding"/>
    <property type="evidence" value="ECO:0007669"/>
    <property type="project" value="InterPro"/>
</dbReference>
<evidence type="ECO:0000256" key="11">
    <source>
        <dbReference type="SAM" id="MobiDB-lite"/>
    </source>
</evidence>
<dbReference type="InterPro" id="IPR033315">
    <property type="entry name" value="Fan1-like"/>
</dbReference>
<keyword evidence="6" id="KW-0540">Nuclease</keyword>
<evidence type="ECO:0000256" key="5">
    <source>
        <dbReference type="ARBA" id="ARBA00012029"/>
    </source>
</evidence>
<evidence type="ECO:0000256" key="8">
    <source>
        <dbReference type="ARBA" id="ARBA00022801"/>
    </source>
</evidence>
<evidence type="ECO:0000256" key="7">
    <source>
        <dbReference type="ARBA" id="ARBA00022723"/>
    </source>
</evidence>
<keyword evidence="8 13" id="KW-0378">Hydrolase</keyword>
<dbReference type="InterPro" id="IPR011990">
    <property type="entry name" value="TPR-like_helical_dom_sf"/>
</dbReference>
<protein>
    <recommendedName>
        <fullName evidence="5">phosphodiesterase I</fullName>
        <ecNumber evidence="5">3.1.4.1</ecNumber>
    </recommendedName>
</protein>
<gene>
    <name evidence="13" type="primary">fan1</name>
    <name evidence="13" type="ORF">LMG29739_03591</name>
</gene>
<dbReference type="AlphaFoldDB" id="A0A6J5E498"/>
<evidence type="ECO:0000256" key="9">
    <source>
        <dbReference type="ARBA" id="ARBA00022842"/>
    </source>
</evidence>
<dbReference type="Pfam" id="PF08774">
    <property type="entry name" value="VRR_NUC"/>
    <property type="match status" value="1"/>
</dbReference>
<feature type="compositionally biased region" description="Low complexity" evidence="11">
    <location>
        <begin position="344"/>
        <end position="374"/>
    </location>
</feature>
<dbReference type="EMBL" id="CADIKF010000028">
    <property type="protein sequence ID" value="CAB3761289.1"/>
    <property type="molecule type" value="Genomic_DNA"/>
</dbReference>
<proteinExistence type="inferred from homology"/>
<dbReference type="EC" id="3.1.4.1" evidence="5"/>
<evidence type="ECO:0000256" key="1">
    <source>
        <dbReference type="ARBA" id="ARBA00000983"/>
    </source>
</evidence>
<feature type="region of interest" description="Disordered" evidence="11">
    <location>
        <begin position="340"/>
        <end position="375"/>
    </location>
</feature>
<keyword evidence="14" id="KW-1185">Reference proteome</keyword>
<dbReference type="GO" id="GO:0046872">
    <property type="term" value="F:metal ion binding"/>
    <property type="evidence" value="ECO:0007669"/>
    <property type="project" value="UniProtKB-KW"/>
</dbReference>
<keyword evidence="7" id="KW-0479">Metal-binding</keyword>
<evidence type="ECO:0000313" key="13">
    <source>
        <dbReference type="EMBL" id="CAB3761289.1"/>
    </source>
</evidence>
<feature type="domain" description="VRR-NUC" evidence="12">
    <location>
        <begin position="481"/>
        <end position="595"/>
    </location>
</feature>
<name>A0A6J5E498_9BURK</name>
<keyword evidence="9" id="KW-0460">Magnesium</keyword>
<accession>A0A6J5E498</accession>
<comment type="cofactor">
    <cofactor evidence="2">
        <name>Mn(2+)</name>
        <dbReference type="ChEBI" id="CHEBI:29035"/>
    </cofactor>
</comment>
<feature type="region of interest" description="Disordered" evidence="11">
    <location>
        <begin position="602"/>
        <end position="634"/>
    </location>
</feature>
<organism evidence="13 14">
    <name type="scientific">Paraburkholderia solisilvae</name>
    <dbReference type="NCBI Taxonomy" id="624376"/>
    <lineage>
        <taxon>Bacteria</taxon>
        <taxon>Pseudomonadati</taxon>
        <taxon>Pseudomonadota</taxon>
        <taxon>Betaproteobacteria</taxon>
        <taxon>Burkholderiales</taxon>
        <taxon>Burkholderiaceae</taxon>
        <taxon>Paraburkholderia</taxon>
    </lineage>
</organism>
<feature type="compositionally biased region" description="Low complexity" evidence="11">
    <location>
        <begin position="611"/>
        <end position="624"/>
    </location>
</feature>
<feature type="compositionally biased region" description="Basic and acidic residues" evidence="11">
    <location>
        <begin position="625"/>
        <end position="634"/>
    </location>
</feature>
<comment type="cofactor">
    <cofactor evidence="3">
        <name>Mg(2+)</name>
        <dbReference type="ChEBI" id="CHEBI:18420"/>
    </cofactor>
</comment>
<evidence type="ECO:0000259" key="12">
    <source>
        <dbReference type="SMART" id="SM00990"/>
    </source>
</evidence>
<dbReference type="Pfam" id="PF21315">
    <property type="entry name" value="FAN1_HTH"/>
    <property type="match status" value="1"/>
</dbReference>
<dbReference type="InterPro" id="IPR014883">
    <property type="entry name" value="VRR_NUC"/>
</dbReference>
<dbReference type="Proteomes" id="UP000494329">
    <property type="component" value="Unassembled WGS sequence"/>
</dbReference>
<evidence type="ECO:0000313" key="14">
    <source>
        <dbReference type="Proteomes" id="UP000494329"/>
    </source>
</evidence>
<keyword evidence="10" id="KW-0464">Manganese</keyword>
<dbReference type="InterPro" id="IPR049125">
    <property type="entry name" value="FAN1-like_WH"/>
</dbReference>
<dbReference type="PANTHER" id="PTHR15749:SF4">
    <property type="entry name" value="FANCONI-ASSOCIATED NUCLEASE 1"/>
    <property type="match status" value="1"/>
</dbReference>
<evidence type="ECO:0000256" key="4">
    <source>
        <dbReference type="ARBA" id="ARBA00005533"/>
    </source>
</evidence>
<dbReference type="SMART" id="SM00990">
    <property type="entry name" value="VRR_NUC"/>
    <property type="match status" value="1"/>
</dbReference>
<dbReference type="GO" id="GO:0004528">
    <property type="term" value="F:phosphodiesterase I activity"/>
    <property type="evidence" value="ECO:0007669"/>
    <property type="project" value="UniProtKB-EC"/>
</dbReference>
<dbReference type="GO" id="GO:0036297">
    <property type="term" value="P:interstrand cross-link repair"/>
    <property type="evidence" value="ECO:0007669"/>
    <property type="project" value="InterPro"/>
</dbReference>
<sequence>MPNDTPDPLYYLRNFERALAWLAERYADLLADAEHAWLHTFVHLPEASRALLVRMLMRKGVLFRTSRLAYREIGCTLAAAAPLIEAGWVDADAPLTLDELFDLSTRAELLSCFAAQLAGVKTARKYEWLAPLRIAHADPRPYAQWHPQADERVLRVNIAPLCDRLRLMFFGNLHQDWSEFVLSDLGVHQYEPVAFAPSSRAFQQRADVDIFLALHTCGDALDALGAVDMLDKRDHDVALETLLCAVDAIATDNPWLATRRAKLLYRIGYHAERRGQWAAAIHTYARCAWPGARHRRIRALERAGRADEALTLAQHAAHAPESEEESQRVARMLPRLQRRVGVASSRSPSSSPMTRALQPASESASQPASHPASQLLSQRIAAHANPVERSALTLTRPAASLLKPTSVEYVVLDHLSAPDVPVYYVENGLINSLFGLLCWEPVFAALPGAFFHPFQRGPADLHAPDFHAKRAPLFDACLAQLDNSSYRTTIVRHFESKAGRQSPFVFWNMLTRELLDLALDCIPAVHLKRFCERLLCDIRGNRSGLPDLIRFWPRERRYELIEVKGPGDRLQDNQLRWLSYCHQHGIPVRVLDVRWDERCDGGPQPERNAVTSTGIANTNANTNTRDMRTTEPTT</sequence>
<comment type="catalytic activity">
    <reaction evidence="1">
        <text>Hydrolytically removes 5'-nucleotides successively from the 3'-hydroxy termini of 3'-hydroxy-terminated oligonucleotides.</text>
        <dbReference type="EC" id="3.1.4.1"/>
    </reaction>
</comment>
<dbReference type="InterPro" id="IPR040603">
    <property type="entry name" value="FAN1_SAP_bact"/>
</dbReference>
<comment type="similarity">
    <text evidence="4">Belongs to the FAN1 family.</text>
</comment>
<dbReference type="RefSeq" id="WP_175112281.1">
    <property type="nucleotide sequence ID" value="NZ_CADIKF010000028.1"/>
</dbReference>
<evidence type="ECO:0000256" key="2">
    <source>
        <dbReference type="ARBA" id="ARBA00001936"/>
    </source>
</evidence>
<reference evidence="13 14" key="1">
    <citation type="submission" date="2020-04" db="EMBL/GenBank/DDBJ databases">
        <authorList>
            <person name="De Canck E."/>
        </authorList>
    </citation>
    <scope>NUCLEOTIDE SEQUENCE [LARGE SCALE GENOMIC DNA]</scope>
    <source>
        <strain evidence="13 14">LMG 29739</strain>
    </source>
</reference>
<evidence type="ECO:0000256" key="3">
    <source>
        <dbReference type="ARBA" id="ARBA00001946"/>
    </source>
</evidence>
<evidence type="ECO:0000256" key="6">
    <source>
        <dbReference type="ARBA" id="ARBA00022722"/>
    </source>
</evidence>
<evidence type="ECO:0000256" key="10">
    <source>
        <dbReference type="ARBA" id="ARBA00023211"/>
    </source>
</evidence>
<dbReference type="Gene3D" id="1.25.40.10">
    <property type="entry name" value="Tetratricopeptide repeat domain"/>
    <property type="match status" value="1"/>
</dbReference>
<dbReference type="InterPro" id="IPR011856">
    <property type="entry name" value="tRNA_endonuc-like_dom_sf"/>
</dbReference>
<dbReference type="Gene3D" id="3.40.1350.10">
    <property type="match status" value="1"/>
</dbReference>
<dbReference type="Pfam" id="PF18081">
    <property type="entry name" value="FANC_SAP"/>
    <property type="match status" value="1"/>
</dbReference>